<comment type="caution">
    <text evidence="5">Lacks conserved residue(s) required for the propagation of feature annotation.</text>
</comment>
<dbReference type="SUPFAM" id="SSF49723">
    <property type="entry name" value="Lipase/lipooxygenase domain (PLAT/LH2 domain)"/>
    <property type="match status" value="1"/>
</dbReference>
<evidence type="ECO:0000259" key="7">
    <source>
        <dbReference type="PROSITE" id="PS51393"/>
    </source>
</evidence>
<dbReference type="GO" id="GO:0046872">
    <property type="term" value="F:metal ion binding"/>
    <property type="evidence" value="ECO:0007669"/>
    <property type="project" value="UniProtKB-KW"/>
</dbReference>
<dbReference type="InterPro" id="IPR001024">
    <property type="entry name" value="PLAT/LH2_dom"/>
</dbReference>
<reference evidence="8" key="1">
    <citation type="submission" date="2022-01" db="EMBL/GenBank/DDBJ databases">
        <authorList>
            <person name="Braso-Vives M."/>
        </authorList>
    </citation>
    <scope>NUCLEOTIDE SEQUENCE</scope>
</reference>
<gene>
    <name evidence="8" type="primary">ALOX5</name>
    <name evidence="8" type="ORF">BLAG_LOCUS11760</name>
</gene>
<evidence type="ECO:0000256" key="5">
    <source>
        <dbReference type="PROSITE-ProRule" id="PRU00152"/>
    </source>
</evidence>
<dbReference type="Gene3D" id="2.60.60.20">
    <property type="entry name" value="PLAT/LH2 domain"/>
    <property type="match status" value="1"/>
</dbReference>
<name>A0A8J9ZCD5_BRALA</name>
<dbReference type="InterPro" id="IPR020834">
    <property type="entry name" value="LipOase_CS"/>
</dbReference>
<dbReference type="GO" id="GO:0016702">
    <property type="term" value="F:oxidoreductase activity, acting on single donors with incorporation of molecular oxygen, incorporation of two atoms of oxygen"/>
    <property type="evidence" value="ECO:0007669"/>
    <property type="project" value="InterPro"/>
</dbReference>
<dbReference type="GO" id="GO:0034440">
    <property type="term" value="P:lipid oxidation"/>
    <property type="evidence" value="ECO:0007669"/>
    <property type="project" value="InterPro"/>
</dbReference>
<evidence type="ECO:0000259" key="6">
    <source>
        <dbReference type="PROSITE" id="PS50095"/>
    </source>
</evidence>
<dbReference type="PRINTS" id="PR00087">
    <property type="entry name" value="LIPOXYGENASE"/>
</dbReference>
<dbReference type="Gene3D" id="1.20.245.10">
    <property type="entry name" value="Lipoxygenase-1, Domain 5"/>
    <property type="match status" value="1"/>
</dbReference>
<dbReference type="AlphaFoldDB" id="A0A8J9ZCD5"/>
<dbReference type="InterPro" id="IPR036226">
    <property type="entry name" value="LipOase_C_sf"/>
</dbReference>
<organism evidence="8 9">
    <name type="scientific">Branchiostoma lanceolatum</name>
    <name type="common">Common lancelet</name>
    <name type="synonym">Amphioxus lanceolatum</name>
    <dbReference type="NCBI Taxonomy" id="7740"/>
    <lineage>
        <taxon>Eukaryota</taxon>
        <taxon>Metazoa</taxon>
        <taxon>Chordata</taxon>
        <taxon>Cephalochordata</taxon>
        <taxon>Leptocardii</taxon>
        <taxon>Amphioxiformes</taxon>
        <taxon>Branchiostomatidae</taxon>
        <taxon>Branchiostoma</taxon>
    </lineage>
</organism>
<dbReference type="SUPFAM" id="SSF48484">
    <property type="entry name" value="Lipoxigenase"/>
    <property type="match status" value="1"/>
</dbReference>
<evidence type="ECO:0000313" key="8">
    <source>
        <dbReference type="EMBL" id="CAH1251330.1"/>
    </source>
</evidence>
<feature type="domain" description="Lipoxygenase" evidence="7">
    <location>
        <begin position="122"/>
        <end position="676"/>
    </location>
</feature>
<evidence type="ECO:0000256" key="4">
    <source>
        <dbReference type="ARBA" id="ARBA00023098"/>
    </source>
</evidence>
<evidence type="ECO:0000256" key="2">
    <source>
        <dbReference type="ARBA" id="ARBA00022964"/>
    </source>
</evidence>
<dbReference type="Proteomes" id="UP000838412">
    <property type="component" value="Chromosome 19"/>
</dbReference>
<dbReference type="Pfam" id="PF00305">
    <property type="entry name" value="Lipoxygenase"/>
    <property type="match status" value="1"/>
</dbReference>
<evidence type="ECO:0000256" key="3">
    <source>
        <dbReference type="ARBA" id="ARBA00023002"/>
    </source>
</evidence>
<dbReference type="InterPro" id="IPR000907">
    <property type="entry name" value="LipOase"/>
</dbReference>
<feature type="domain" description="PLAT" evidence="6">
    <location>
        <begin position="8"/>
        <end position="128"/>
    </location>
</feature>
<dbReference type="InterPro" id="IPR036392">
    <property type="entry name" value="PLAT/LH2_dom_sf"/>
</dbReference>
<sequence length="676" mass="76160">MAGQPKGLDVLVTTKTGTYEGAGTNGNVYITLVDDDGNESRDLKLDVWWKDDHEEGKEGKYTLKDVKVSAAIKELKLWRDTTGQDDHWFCDSLSVQLEPESHGPTYFFPVTRWIKAGTSVWLVPGGVCLPQDETHPDQRQDELKVMQERYASFYPQEGMLPMLRKLPTEAEFSKQQKRSMIKTGTILAMTNVEVLCKGSIGKDGRWESFDSIDQVFSSGKVPKGKSHWKTDENFGSQRLTGVNPTSIRLCKEIPKDGRFGVTAKMVEPLLHGLKLDQAIKEKRLYYVDHTFMGITSMANKTAPRPMCAPYALFFVNVKKDLVPVAIQLNPNTEEEQHPVFLPSDPPHTWLMAKMWFNCADASYHEAVPHLGFTHLLVEACDLAAKQNLSLSHPIHRLLEPHFIYMLAINDFALRTLIAPGGGLDNTTQIGVDGSFRLIRERVKTWRLNVEGTLPEDLKDRGVDNADDLPKYYYRDDALPAYEAIKKYVTYVVDYFYPAEKGNFPKLVEDHEIQKFAKALVDSGIQGVPGNGKLSDVKDLIQILTSIIFTASVQHAAVNFMQFDQYGFVPNMPLMLEGLPPSTKEPLTEQDVLNALPGKFQTVKINLLTGVLSERATQRLGDFEVKYLQGEKAERLGHTFKQDLDNIAVGIVTENSTQRFKPYDYLDPRQIPNAISI</sequence>
<evidence type="ECO:0000256" key="1">
    <source>
        <dbReference type="ARBA" id="ARBA00022723"/>
    </source>
</evidence>
<dbReference type="PROSITE" id="PS50095">
    <property type="entry name" value="PLAT"/>
    <property type="match status" value="1"/>
</dbReference>
<accession>A0A8J9ZCD5</accession>
<keyword evidence="3" id="KW-0560">Oxidoreductase</keyword>
<proteinExistence type="predicted"/>
<keyword evidence="9" id="KW-1185">Reference proteome</keyword>
<dbReference type="PROSITE" id="PS00081">
    <property type="entry name" value="LIPOXYGENASE_2"/>
    <property type="match status" value="1"/>
</dbReference>
<keyword evidence="1" id="KW-0479">Metal-binding</keyword>
<evidence type="ECO:0000313" key="9">
    <source>
        <dbReference type="Proteomes" id="UP000838412"/>
    </source>
</evidence>
<dbReference type="Gene3D" id="3.10.450.60">
    <property type="match status" value="1"/>
</dbReference>
<keyword evidence="2" id="KW-0223">Dioxygenase</keyword>
<dbReference type="OrthoDB" id="407298at2759"/>
<keyword evidence="4" id="KW-0443">Lipid metabolism</keyword>
<dbReference type="PROSITE" id="PS51393">
    <property type="entry name" value="LIPOXYGENASE_3"/>
    <property type="match status" value="1"/>
</dbReference>
<dbReference type="Pfam" id="PF01477">
    <property type="entry name" value="PLAT"/>
    <property type="match status" value="1"/>
</dbReference>
<protein>
    <submittedName>
        <fullName evidence="8">ALOX5 protein</fullName>
    </submittedName>
</protein>
<dbReference type="InterPro" id="IPR013819">
    <property type="entry name" value="LipOase_C"/>
</dbReference>
<dbReference type="PANTHER" id="PTHR11771">
    <property type="entry name" value="LIPOXYGENASE"/>
    <property type="match status" value="1"/>
</dbReference>
<dbReference type="EMBL" id="OV696704">
    <property type="protein sequence ID" value="CAH1251330.1"/>
    <property type="molecule type" value="Genomic_DNA"/>
</dbReference>